<dbReference type="EMBL" id="HG529525">
    <property type="protein sequence ID" value="CDI52002.1"/>
    <property type="molecule type" value="Genomic_DNA"/>
</dbReference>
<dbReference type="InterPro" id="IPR051477">
    <property type="entry name" value="Expansin_CellWall"/>
</dbReference>
<sequence>MKFAATLVTLLSAAIAVSATVESHDSGLGSLGERSFERKARHIGLTARANQNDKALDKRDWVSKWGKVTWYAGSQLDNPACSGFSTPTDESKVVAVKQNGGYGECGETVHLHYNGKMVSATIVDYCASCEWGHFDATKSVFKALAPLDQGVIEGIHFKLFTED</sequence>
<accession>A0A077QZV4</accession>
<keyword evidence="1 2" id="KW-0732">Signal</keyword>
<organism evidence="3">
    <name type="scientific">Melanopsichium pennsylvanicum 4</name>
    <dbReference type="NCBI Taxonomy" id="1398559"/>
    <lineage>
        <taxon>Eukaryota</taxon>
        <taxon>Fungi</taxon>
        <taxon>Dikarya</taxon>
        <taxon>Basidiomycota</taxon>
        <taxon>Ustilaginomycotina</taxon>
        <taxon>Ustilaginomycetes</taxon>
        <taxon>Ustilaginales</taxon>
        <taxon>Ustilaginaceae</taxon>
        <taxon>Melanopsichium</taxon>
    </lineage>
</organism>
<feature type="chain" id="PRO_5001723172" description="RlpA-like protein double-psi beta-barrel domain-containing protein" evidence="2">
    <location>
        <begin position="20"/>
        <end position="163"/>
    </location>
</feature>
<protein>
    <recommendedName>
        <fullName evidence="4">RlpA-like protein double-psi beta-barrel domain-containing protein</fullName>
    </recommendedName>
</protein>
<evidence type="ECO:0000313" key="3">
    <source>
        <dbReference type="EMBL" id="CDI52002.1"/>
    </source>
</evidence>
<evidence type="ECO:0000256" key="1">
    <source>
        <dbReference type="ARBA" id="ARBA00022729"/>
    </source>
</evidence>
<dbReference type="AlphaFoldDB" id="A0A077QZV4"/>
<dbReference type="InterPro" id="IPR036908">
    <property type="entry name" value="RlpA-like_sf"/>
</dbReference>
<dbReference type="PANTHER" id="PTHR31836">
    <property type="match status" value="1"/>
</dbReference>
<evidence type="ECO:0008006" key="4">
    <source>
        <dbReference type="Google" id="ProtNLM"/>
    </source>
</evidence>
<dbReference type="SUPFAM" id="SSF50685">
    <property type="entry name" value="Barwin-like endoglucanases"/>
    <property type="match status" value="1"/>
</dbReference>
<dbReference type="Gene3D" id="2.40.40.10">
    <property type="entry name" value="RlpA-like domain"/>
    <property type="match status" value="1"/>
</dbReference>
<proteinExistence type="predicted"/>
<reference evidence="3" key="1">
    <citation type="journal article" date="2014" name="Genome Biol. Evol.">
        <title>Gene Loss Rather Than Gene Gain Is Associated with a Host Jump from Monocots to Dicots in the Smut Fungus Melanopsichium pennsylvanicum.</title>
        <authorList>
            <person name="Sharma R."/>
            <person name="Mishra B."/>
            <person name="Runge F."/>
            <person name="Thines M."/>
        </authorList>
    </citation>
    <scope>NUCLEOTIDE SEQUENCE</scope>
    <source>
        <strain evidence="3">4</strain>
    </source>
</reference>
<feature type="signal peptide" evidence="2">
    <location>
        <begin position="1"/>
        <end position="19"/>
    </location>
</feature>
<dbReference type="PANTHER" id="PTHR31836:SF25">
    <property type="entry name" value="RLPA-LIKE PROTEIN DOUBLE-PSI BETA-BARREL DOMAIN-CONTAINING PROTEIN"/>
    <property type="match status" value="1"/>
</dbReference>
<evidence type="ECO:0000256" key="2">
    <source>
        <dbReference type="SAM" id="SignalP"/>
    </source>
</evidence>
<dbReference type="CDD" id="cd22191">
    <property type="entry name" value="DPBB_RlpA_EXP_N-like"/>
    <property type="match status" value="1"/>
</dbReference>
<name>A0A077QZV4_9BASI</name>